<evidence type="ECO:0000313" key="3">
    <source>
        <dbReference type="EMBL" id="CAD7080978.1"/>
    </source>
</evidence>
<evidence type="ECO:0000313" key="4">
    <source>
        <dbReference type="Proteomes" id="UP000594454"/>
    </source>
</evidence>
<feature type="compositionally biased region" description="Polar residues" evidence="1">
    <location>
        <begin position="208"/>
        <end position="219"/>
    </location>
</feature>
<dbReference type="Gene3D" id="2.30.29.30">
    <property type="entry name" value="Pleckstrin-homology domain (PH domain)/Phosphotyrosine-binding domain (PTB)"/>
    <property type="match status" value="1"/>
</dbReference>
<dbReference type="OrthoDB" id="1259151at2759"/>
<dbReference type="OMA" id="PYPGINA"/>
<accession>A0A7R8UI14</accession>
<organism evidence="3 4">
    <name type="scientific">Hermetia illucens</name>
    <name type="common">Black soldier fly</name>
    <dbReference type="NCBI Taxonomy" id="343691"/>
    <lineage>
        <taxon>Eukaryota</taxon>
        <taxon>Metazoa</taxon>
        <taxon>Ecdysozoa</taxon>
        <taxon>Arthropoda</taxon>
        <taxon>Hexapoda</taxon>
        <taxon>Insecta</taxon>
        <taxon>Pterygota</taxon>
        <taxon>Neoptera</taxon>
        <taxon>Endopterygota</taxon>
        <taxon>Diptera</taxon>
        <taxon>Brachycera</taxon>
        <taxon>Stratiomyomorpha</taxon>
        <taxon>Stratiomyidae</taxon>
        <taxon>Hermetiinae</taxon>
        <taxon>Hermetia</taxon>
    </lineage>
</organism>
<protein>
    <recommendedName>
        <fullName evidence="2">GRAM domain-containing protein</fullName>
    </recommendedName>
</protein>
<dbReference type="GO" id="GO:0031490">
    <property type="term" value="F:chromatin DNA binding"/>
    <property type="evidence" value="ECO:0007669"/>
    <property type="project" value="TreeGrafter"/>
</dbReference>
<gene>
    <name evidence="3" type="ORF">HERILL_LOCUS4105</name>
</gene>
<sequence length="384" mass="40901">MSLNTAHANNGVLIHAGEYILLFSDNVSMEFSGQDSPVFKGSKTGKIYLTTHRMIFNAKHQSDPLQSFSFPFISLSDVDIEQPTFGSNYIKGKVRAQPNGNWIGEAKFKLYFKSGGAIDFGQAMLRAARMAQRNFNNDAPPPYTPPTGGWYQAPPPAYAPNPQGYYGWVPPTQAFPNGPPPNTVFMTDNPPPYPGIVPPPQAQGYPNVPNTQAGSTTYNGWDPIPDRRQPAMGPGSNFPAPEPLGAGGYPPQAGGYPPQAGGYAPQAGGYPPQAGGYPPQAGGYPPQAGGGYPPQSSGGYPPQQPGGYPPQQPGGYPPQQPGGYAPQQPGGYPPQGPSRPMTKEEEAAQSAYYDPNQPQTAFVPPPAYYEPPPSYNSIANKKDQ</sequence>
<reference evidence="3 4" key="1">
    <citation type="submission" date="2020-11" db="EMBL/GenBank/DDBJ databases">
        <authorList>
            <person name="Wallbank WR R."/>
            <person name="Pardo Diaz C."/>
            <person name="Kozak K."/>
            <person name="Martin S."/>
            <person name="Jiggins C."/>
            <person name="Moest M."/>
            <person name="Warren A I."/>
            <person name="Generalovic N T."/>
            <person name="Byers J.R.P. K."/>
            <person name="Montejo-Kovacevich G."/>
            <person name="Yen C E."/>
        </authorList>
    </citation>
    <scope>NUCLEOTIDE SEQUENCE [LARGE SCALE GENOMIC DNA]</scope>
</reference>
<keyword evidence="4" id="KW-1185">Reference proteome</keyword>
<dbReference type="PANTHER" id="PTHR31606:SF1">
    <property type="entry name" value="WW DOMAIN BINDING PROTEIN 2, ISOFORM E"/>
    <property type="match status" value="1"/>
</dbReference>
<dbReference type="PANTHER" id="PTHR31606">
    <property type="entry name" value="WW DOMAIN BINDING PROTEIN 2, ISOFORM E"/>
    <property type="match status" value="1"/>
</dbReference>
<dbReference type="EMBL" id="LR899010">
    <property type="protein sequence ID" value="CAD7080978.1"/>
    <property type="molecule type" value="Genomic_DNA"/>
</dbReference>
<dbReference type="AlphaFoldDB" id="A0A7R8UI14"/>
<feature type="compositionally biased region" description="Low complexity" evidence="1">
    <location>
        <begin position="249"/>
        <end position="301"/>
    </location>
</feature>
<dbReference type="InterPro" id="IPR004182">
    <property type="entry name" value="GRAM"/>
</dbReference>
<dbReference type="GO" id="GO:0003713">
    <property type="term" value="F:transcription coactivator activity"/>
    <property type="evidence" value="ECO:0007669"/>
    <property type="project" value="InterPro"/>
</dbReference>
<dbReference type="InterPro" id="IPR044852">
    <property type="entry name" value="WBP2-like"/>
</dbReference>
<dbReference type="GO" id="GO:0005634">
    <property type="term" value="C:nucleus"/>
    <property type="evidence" value="ECO:0007669"/>
    <property type="project" value="TreeGrafter"/>
</dbReference>
<evidence type="ECO:0000259" key="2">
    <source>
        <dbReference type="Pfam" id="PF02893"/>
    </source>
</evidence>
<feature type="region of interest" description="Disordered" evidence="1">
    <location>
        <begin position="189"/>
        <end position="384"/>
    </location>
</feature>
<feature type="compositionally biased region" description="Pro residues" evidence="1">
    <location>
        <begin position="189"/>
        <end position="201"/>
    </location>
</feature>
<dbReference type="Proteomes" id="UP000594454">
    <property type="component" value="Chromosome 2"/>
</dbReference>
<name>A0A7R8UI14_HERIL</name>
<proteinExistence type="predicted"/>
<dbReference type="Pfam" id="PF02893">
    <property type="entry name" value="GRAM"/>
    <property type="match status" value="1"/>
</dbReference>
<evidence type="ECO:0000256" key="1">
    <source>
        <dbReference type="SAM" id="MobiDB-lite"/>
    </source>
</evidence>
<dbReference type="FunFam" id="2.30.29.30:FF:000338">
    <property type="entry name" value="Uncharacterized protein, isoform D"/>
    <property type="match status" value="1"/>
</dbReference>
<feature type="compositionally biased region" description="Pro residues" evidence="1">
    <location>
        <begin position="302"/>
        <end position="320"/>
    </location>
</feature>
<dbReference type="InterPro" id="IPR011993">
    <property type="entry name" value="PH-like_dom_sf"/>
</dbReference>
<feature type="domain" description="GRAM" evidence="2">
    <location>
        <begin position="41"/>
        <end position="128"/>
    </location>
</feature>
<dbReference type="SUPFAM" id="SSF50729">
    <property type="entry name" value="PH domain-like"/>
    <property type="match status" value="1"/>
</dbReference>
<dbReference type="InParanoid" id="A0A7R8UI14"/>
<feature type="compositionally biased region" description="Pro residues" evidence="1">
    <location>
        <begin position="363"/>
        <end position="374"/>
    </location>
</feature>
<feature type="compositionally biased region" description="Low complexity" evidence="1">
    <location>
        <begin position="321"/>
        <end position="330"/>
    </location>
</feature>
<dbReference type="CDD" id="cd13214">
    <property type="entry name" value="PH-GRAM_WBP2"/>
    <property type="match status" value="1"/>
</dbReference>